<gene>
    <name evidence="1" type="ORF">F2Q70_00012301</name>
</gene>
<evidence type="ECO:0000313" key="1">
    <source>
        <dbReference type="EMBL" id="KAF2612348.1"/>
    </source>
</evidence>
<sequence>MKTRASQFQVKYGNLKNALNSLGDFRECRGSVGSFWKTQRMITFSRGRWS</sequence>
<comment type="caution">
    <text evidence="1">The sequence shown here is derived from an EMBL/GenBank/DDBJ whole genome shotgun (WGS) entry which is preliminary data.</text>
</comment>
<name>A0A8S9M2Y6_BRACR</name>
<reference evidence="1" key="1">
    <citation type="submission" date="2019-12" db="EMBL/GenBank/DDBJ databases">
        <title>Genome sequencing and annotation of Brassica cretica.</title>
        <authorList>
            <person name="Studholme D.J."/>
            <person name="Sarris P.F."/>
        </authorList>
    </citation>
    <scope>NUCLEOTIDE SEQUENCE</scope>
    <source>
        <strain evidence="1">PFS-102/07</strain>
        <tissue evidence="1">Leaf</tissue>
    </source>
</reference>
<dbReference type="AlphaFoldDB" id="A0A8S9M2Y6"/>
<organism evidence="1">
    <name type="scientific">Brassica cretica</name>
    <name type="common">Mustard</name>
    <dbReference type="NCBI Taxonomy" id="69181"/>
    <lineage>
        <taxon>Eukaryota</taxon>
        <taxon>Viridiplantae</taxon>
        <taxon>Streptophyta</taxon>
        <taxon>Embryophyta</taxon>
        <taxon>Tracheophyta</taxon>
        <taxon>Spermatophyta</taxon>
        <taxon>Magnoliopsida</taxon>
        <taxon>eudicotyledons</taxon>
        <taxon>Gunneridae</taxon>
        <taxon>Pentapetalae</taxon>
        <taxon>rosids</taxon>
        <taxon>malvids</taxon>
        <taxon>Brassicales</taxon>
        <taxon>Brassicaceae</taxon>
        <taxon>Brassiceae</taxon>
        <taxon>Brassica</taxon>
    </lineage>
</organism>
<accession>A0A8S9M2Y6</accession>
<proteinExistence type="predicted"/>
<dbReference type="EMBL" id="QGKY02000089">
    <property type="protein sequence ID" value="KAF2612348.1"/>
    <property type="molecule type" value="Genomic_DNA"/>
</dbReference>
<protein>
    <submittedName>
        <fullName evidence="1">Uncharacterized protein</fullName>
    </submittedName>
</protein>